<dbReference type="InterPro" id="IPR004045">
    <property type="entry name" value="Glutathione_S-Trfase_N"/>
</dbReference>
<keyword evidence="3" id="KW-1185">Reference proteome</keyword>
<evidence type="ECO:0000313" key="2">
    <source>
        <dbReference type="EMBL" id="MST72849.1"/>
    </source>
</evidence>
<proteinExistence type="predicted"/>
<dbReference type="InterPro" id="IPR011767">
    <property type="entry name" value="GLR_AS"/>
</dbReference>
<dbReference type="SUPFAM" id="SSF52833">
    <property type="entry name" value="Thioredoxin-like"/>
    <property type="match status" value="1"/>
</dbReference>
<evidence type="ECO:0000313" key="3">
    <source>
        <dbReference type="Proteomes" id="UP000469325"/>
    </source>
</evidence>
<comment type="caution">
    <text evidence="2">The sequence shown here is derived from an EMBL/GenBank/DDBJ whole genome shotgun (WGS) entry which is preliminary data.</text>
</comment>
<dbReference type="Gene3D" id="3.40.30.10">
    <property type="entry name" value="Glutaredoxin"/>
    <property type="match status" value="1"/>
</dbReference>
<organism evidence="2 3">
    <name type="scientific">Olsenella porci</name>
    <dbReference type="NCBI Taxonomy" id="2652279"/>
    <lineage>
        <taxon>Bacteria</taxon>
        <taxon>Bacillati</taxon>
        <taxon>Actinomycetota</taxon>
        <taxon>Coriobacteriia</taxon>
        <taxon>Coriobacteriales</taxon>
        <taxon>Atopobiaceae</taxon>
        <taxon>Olsenella</taxon>
    </lineage>
</organism>
<dbReference type="RefSeq" id="WP_154435397.1">
    <property type="nucleotide sequence ID" value="NZ_VUNC01000005.1"/>
</dbReference>
<dbReference type="AlphaFoldDB" id="A0A6N7XSE2"/>
<feature type="domain" description="GST N-terminal" evidence="1">
    <location>
        <begin position="5"/>
        <end position="83"/>
    </location>
</feature>
<dbReference type="PROSITE" id="PS00195">
    <property type="entry name" value="GLUTAREDOXIN_1"/>
    <property type="match status" value="1"/>
</dbReference>
<accession>A0A6N7XSE2</accession>
<dbReference type="Pfam" id="PF13417">
    <property type="entry name" value="GST_N_3"/>
    <property type="match status" value="1"/>
</dbReference>
<evidence type="ECO:0000259" key="1">
    <source>
        <dbReference type="PROSITE" id="PS50404"/>
    </source>
</evidence>
<protein>
    <submittedName>
        <fullName evidence="2">Glutaredoxin</fullName>
    </submittedName>
</protein>
<dbReference type="PROSITE" id="PS50404">
    <property type="entry name" value="GST_NTER"/>
    <property type="match status" value="1"/>
</dbReference>
<dbReference type="EMBL" id="VUNC01000005">
    <property type="protein sequence ID" value="MST72849.1"/>
    <property type="molecule type" value="Genomic_DNA"/>
</dbReference>
<dbReference type="Proteomes" id="UP000469325">
    <property type="component" value="Unassembled WGS sequence"/>
</dbReference>
<dbReference type="PROSITE" id="PS51354">
    <property type="entry name" value="GLUTAREDOXIN_2"/>
    <property type="match status" value="1"/>
</dbReference>
<gene>
    <name evidence="2" type="ORF">FYJ68_06990</name>
</gene>
<dbReference type="CDD" id="cd00570">
    <property type="entry name" value="GST_N_family"/>
    <property type="match status" value="1"/>
</dbReference>
<name>A0A6N7XSE2_9ACTN</name>
<reference evidence="2 3" key="1">
    <citation type="submission" date="2019-08" db="EMBL/GenBank/DDBJ databases">
        <title>In-depth cultivation of the pig gut microbiome towards novel bacterial diversity and tailored functional studies.</title>
        <authorList>
            <person name="Wylensek D."/>
            <person name="Hitch T.C.A."/>
            <person name="Clavel T."/>
        </authorList>
    </citation>
    <scope>NUCLEOTIDE SEQUENCE [LARGE SCALE GENOMIC DNA]</scope>
    <source>
        <strain evidence="2 3">CA-Schmier-601-WT-1</strain>
    </source>
</reference>
<dbReference type="InterPro" id="IPR036249">
    <property type="entry name" value="Thioredoxin-like_sf"/>
</dbReference>
<sequence>MTTFDDLKLYVLPGCPFCAKVDAFLDKNDVSIEHLDVTQGTNGDDLVRIGGKRQCPCLLIDGKPLYESGDIIDYLAGRLGTQAPAQEAAAGGACTFTPGGGHTCE</sequence>